<evidence type="ECO:0000313" key="2">
    <source>
        <dbReference type="Proteomes" id="UP000554482"/>
    </source>
</evidence>
<keyword evidence="2" id="KW-1185">Reference proteome</keyword>
<dbReference type="Proteomes" id="UP000554482">
    <property type="component" value="Unassembled WGS sequence"/>
</dbReference>
<dbReference type="AlphaFoldDB" id="A0A7J6V076"/>
<proteinExistence type="predicted"/>
<organism evidence="1 2">
    <name type="scientific">Thalictrum thalictroides</name>
    <name type="common">Rue-anemone</name>
    <name type="synonym">Anemone thalictroides</name>
    <dbReference type="NCBI Taxonomy" id="46969"/>
    <lineage>
        <taxon>Eukaryota</taxon>
        <taxon>Viridiplantae</taxon>
        <taxon>Streptophyta</taxon>
        <taxon>Embryophyta</taxon>
        <taxon>Tracheophyta</taxon>
        <taxon>Spermatophyta</taxon>
        <taxon>Magnoliopsida</taxon>
        <taxon>Ranunculales</taxon>
        <taxon>Ranunculaceae</taxon>
        <taxon>Thalictroideae</taxon>
        <taxon>Thalictrum</taxon>
    </lineage>
</organism>
<evidence type="ECO:0000313" key="1">
    <source>
        <dbReference type="EMBL" id="KAF5178324.1"/>
    </source>
</evidence>
<sequence length="82" mass="9277">MSDRIHAKAQHQQYLTGYPAAVEAEHSSHLTVMFSPSLITEPPQTVPTTICAHFPWTSLALRPGTNYKFTSYIYFPQIINLI</sequence>
<comment type="caution">
    <text evidence="1">The sequence shown here is derived from an EMBL/GenBank/DDBJ whole genome shotgun (WGS) entry which is preliminary data.</text>
</comment>
<accession>A0A7J6V076</accession>
<name>A0A7J6V076_THATH</name>
<gene>
    <name evidence="1" type="ORF">FRX31_032091</name>
</gene>
<reference evidence="1 2" key="1">
    <citation type="submission" date="2020-06" db="EMBL/GenBank/DDBJ databases">
        <title>Transcriptomic and genomic resources for Thalictrum thalictroides and T. hernandezii: Facilitating candidate gene discovery in an emerging model plant lineage.</title>
        <authorList>
            <person name="Arias T."/>
            <person name="Riano-Pachon D.M."/>
            <person name="Di Stilio V.S."/>
        </authorList>
    </citation>
    <scope>NUCLEOTIDE SEQUENCE [LARGE SCALE GENOMIC DNA]</scope>
    <source>
        <strain evidence="2">cv. WT478/WT964</strain>
        <tissue evidence="1">Leaves</tissue>
    </source>
</reference>
<dbReference type="EMBL" id="JABWDY010040178">
    <property type="protein sequence ID" value="KAF5178324.1"/>
    <property type="molecule type" value="Genomic_DNA"/>
</dbReference>
<protein>
    <submittedName>
        <fullName evidence="1">Uncharacterized protein</fullName>
    </submittedName>
</protein>